<feature type="active site" description="Charge relay system" evidence="5">
    <location>
        <position position="150"/>
    </location>
</feature>
<evidence type="ECO:0000259" key="6">
    <source>
        <dbReference type="Pfam" id="PF00082"/>
    </source>
</evidence>
<dbReference type="PANTHER" id="PTHR43806:SF11">
    <property type="entry name" value="CEREVISIN-RELATED"/>
    <property type="match status" value="1"/>
</dbReference>
<dbReference type="PRINTS" id="PR00723">
    <property type="entry name" value="SUBTILISIN"/>
</dbReference>
<feature type="domain" description="Peptidase S8/S53" evidence="6">
    <location>
        <begin position="105"/>
        <end position="333"/>
    </location>
</feature>
<dbReference type="InterPro" id="IPR036852">
    <property type="entry name" value="Peptidase_S8/S53_dom_sf"/>
</dbReference>
<keyword evidence="3 5" id="KW-0378">Hydrolase</keyword>
<dbReference type="InterPro" id="IPR000209">
    <property type="entry name" value="Peptidase_S8/S53_dom"/>
</dbReference>
<dbReference type="PROSITE" id="PS51257">
    <property type="entry name" value="PROKAR_LIPOPROTEIN"/>
    <property type="match status" value="1"/>
</dbReference>
<dbReference type="SUPFAM" id="SSF52743">
    <property type="entry name" value="Subtilisin-like"/>
    <property type="match status" value="1"/>
</dbReference>
<protein>
    <recommendedName>
        <fullName evidence="6">Peptidase S8/S53 domain-containing protein</fullName>
    </recommendedName>
</protein>
<reference evidence="7 8" key="1">
    <citation type="submission" date="2015-09" db="EMBL/GenBank/DDBJ databases">
        <title>Sorangium comparison.</title>
        <authorList>
            <person name="Zaburannyi N."/>
            <person name="Bunk B."/>
            <person name="Overmann J."/>
            <person name="Mueller R."/>
        </authorList>
    </citation>
    <scope>NUCLEOTIDE SEQUENCE [LARGE SCALE GENOMIC DNA]</scope>
    <source>
        <strain evidence="7 8">So ce26</strain>
    </source>
</reference>
<proteinExistence type="inferred from homology"/>
<evidence type="ECO:0000256" key="2">
    <source>
        <dbReference type="ARBA" id="ARBA00022670"/>
    </source>
</evidence>
<evidence type="ECO:0000313" key="8">
    <source>
        <dbReference type="Proteomes" id="UP000238348"/>
    </source>
</evidence>
<dbReference type="PANTHER" id="PTHR43806">
    <property type="entry name" value="PEPTIDASE S8"/>
    <property type="match status" value="1"/>
</dbReference>
<dbReference type="Gene3D" id="2.60.40.10">
    <property type="entry name" value="Immunoglobulins"/>
    <property type="match status" value="2"/>
</dbReference>
<feature type="active site" description="Charge relay system" evidence="5">
    <location>
        <position position="300"/>
    </location>
</feature>
<dbReference type="PROSITE" id="PS00138">
    <property type="entry name" value="SUBTILASE_SER"/>
    <property type="match status" value="1"/>
</dbReference>
<evidence type="ECO:0000256" key="3">
    <source>
        <dbReference type="ARBA" id="ARBA00022801"/>
    </source>
</evidence>
<gene>
    <name evidence="7" type="ORF">SOCE26_095320</name>
</gene>
<dbReference type="PROSITE" id="PS51892">
    <property type="entry name" value="SUBTILASE"/>
    <property type="match status" value="1"/>
</dbReference>
<dbReference type="InterPro" id="IPR036116">
    <property type="entry name" value="FN3_sf"/>
</dbReference>
<sequence>MRMNRIGHGIAALVASSSIGLGTAGCVGDMGVDDDPGSSHGVEVATASSALTPTDPHFSKQWSFYNQGQTVPVEEIEGGTTDVVAVPRVDINARAAWDISQGSTSVIVGIIDPGDTDLTHPDLINNIYPCAHSSGCDFIDGDGMNMPHDHGTHIAGIIAARISNAQGIVGVAPKVKLLPMRASADDASIIDAIDFAKSVGVKIINVSQGGADFYNEDVKTAIAGSGILFVFSAGNDATAAYNYPSAYDLPNVISVANVDPTGEVAPMSNYGEAHVHIGAPGKGIYSTLPGNQYGYMDGTSQAAPHVAGVAALLRSKYSSLTVTQIRDRILRTGMKLTSLSGVVQTGAMLDAYAALKDIGPVKPAASSVPGTVTLAWPAVPGATRYDVEVNGSAVNVGNVLSYVHSGLVAGSTHVYRVRATVSGSNTEWSYRVLKKAVQDPTREVYVLESSHPYYSEDVFTGYVTKRNAKRLRAHFSKVELAPGVELQYAVNDGDTYLSGSYPSGFWTHWKPGEFYFEVSADESATTYGFKIDAIEYLTGVPDQPYPPYFFDVVPGMIAVGVSCSPGSVDTRVFRATSPGGAYTQVATLPQSAWKYEDTSVASGVTYHYKISCSNDLGVSPESDPLSVVAQ</sequence>
<dbReference type="InterPro" id="IPR022398">
    <property type="entry name" value="Peptidase_S8_His-AS"/>
</dbReference>
<organism evidence="7 8">
    <name type="scientific">Sorangium cellulosum</name>
    <name type="common">Polyangium cellulosum</name>
    <dbReference type="NCBI Taxonomy" id="56"/>
    <lineage>
        <taxon>Bacteria</taxon>
        <taxon>Pseudomonadati</taxon>
        <taxon>Myxococcota</taxon>
        <taxon>Polyangia</taxon>
        <taxon>Polyangiales</taxon>
        <taxon>Polyangiaceae</taxon>
        <taxon>Sorangium</taxon>
    </lineage>
</organism>
<evidence type="ECO:0000313" key="7">
    <source>
        <dbReference type="EMBL" id="AUX48006.1"/>
    </source>
</evidence>
<dbReference type="SUPFAM" id="SSF49265">
    <property type="entry name" value="Fibronectin type III"/>
    <property type="match status" value="2"/>
</dbReference>
<name>A0A2L0F8T8_SORCE</name>
<evidence type="ECO:0000256" key="1">
    <source>
        <dbReference type="ARBA" id="ARBA00011073"/>
    </source>
</evidence>
<dbReference type="InterPro" id="IPR013783">
    <property type="entry name" value="Ig-like_fold"/>
</dbReference>
<comment type="similarity">
    <text evidence="1 5">Belongs to the peptidase S8 family.</text>
</comment>
<dbReference type="InterPro" id="IPR023828">
    <property type="entry name" value="Peptidase_S8_Ser-AS"/>
</dbReference>
<dbReference type="GO" id="GO:0006508">
    <property type="term" value="P:proteolysis"/>
    <property type="evidence" value="ECO:0007669"/>
    <property type="project" value="UniProtKB-KW"/>
</dbReference>
<dbReference type="AlphaFoldDB" id="A0A2L0F8T8"/>
<dbReference type="EMBL" id="CP012673">
    <property type="protein sequence ID" value="AUX48006.1"/>
    <property type="molecule type" value="Genomic_DNA"/>
</dbReference>
<dbReference type="InterPro" id="IPR050131">
    <property type="entry name" value="Peptidase_S8_subtilisin-like"/>
</dbReference>
<dbReference type="PROSITE" id="PS00137">
    <property type="entry name" value="SUBTILASE_HIS"/>
    <property type="match status" value="1"/>
</dbReference>
<accession>A0A2L0F8T8</accession>
<dbReference type="Proteomes" id="UP000238348">
    <property type="component" value="Chromosome"/>
</dbReference>
<evidence type="ECO:0000256" key="5">
    <source>
        <dbReference type="PROSITE-ProRule" id="PRU01240"/>
    </source>
</evidence>
<evidence type="ECO:0000256" key="4">
    <source>
        <dbReference type="ARBA" id="ARBA00022825"/>
    </source>
</evidence>
<dbReference type="Gene3D" id="3.40.50.200">
    <property type="entry name" value="Peptidase S8/S53 domain"/>
    <property type="match status" value="1"/>
</dbReference>
<dbReference type="Pfam" id="PF00082">
    <property type="entry name" value="Peptidase_S8"/>
    <property type="match status" value="1"/>
</dbReference>
<dbReference type="InterPro" id="IPR015500">
    <property type="entry name" value="Peptidase_S8_subtilisin-rel"/>
</dbReference>
<keyword evidence="2 5" id="KW-0645">Protease</keyword>
<dbReference type="GO" id="GO:0004252">
    <property type="term" value="F:serine-type endopeptidase activity"/>
    <property type="evidence" value="ECO:0007669"/>
    <property type="project" value="UniProtKB-UniRule"/>
</dbReference>
<keyword evidence="4 5" id="KW-0720">Serine protease</keyword>
<feature type="active site" description="Charge relay system" evidence="5">
    <location>
        <position position="112"/>
    </location>
</feature>